<feature type="domain" description="ABC transporter" evidence="13">
    <location>
        <begin position="5"/>
        <end position="244"/>
    </location>
</feature>
<dbReference type="PROSITE" id="PS00211">
    <property type="entry name" value="ABC_TRANSPORTER_1"/>
    <property type="match status" value="1"/>
</dbReference>
<dbReference type="InterPro" id="IPR003593">
    <property type="entry name" value="AAA+_ATPase"/>
</dbReference>
<evidence type="ECO:0000256" key="6">
    <source>
        <dbReference type="ARBA" id="ARBA00022741"/>
    </source>
</evidence>
<dbReference type="CDD" id="cd03255">
    <property type="entry name" value="ABC_MJ0796_LolCDE_FtsE"/>
    <property type="match status" value="1"/>
</dbReference>
<keyword evidence="15" id="KW-1185">Reference proteome</keyword>
<keyword evidence="6" id="KW-0547">Nucleotide-binding</keyword>
<evidence type="ECO:0000259" key="13">
    <source>
        <dbReference type="PROSITE" id="PS50893"/>
    </source>
</evidence>
<proteinExistence type="inferred from homology"/>
<evidence type="ECO:0000256" key="12">
    <source>
        <dbReference type="SAM" id="Phobius"/>
    </source>
</evidence>
<gene>
    <name evidence="14" type="ORF">IF188_13515</name>
</gene>
<evidence type="ECO:0000256" key="2">
    <source>
        <dbReference type="ARBA" id="ARBA00022448"/>
    </source>
</evidence>
<dbReference type="Pfam" id="PF12704">
    <property type="entry name" value="MacB_PCD"/>
    <property type="match status" value="1"/>
</dbReference>
<comment type="similarity">
    <text evidence="11">Belongs to the ABC transporter superfamily. Macrolide exporter (TC 3.A.1.122) family.</text>
</comment>
<evidence type="ECO:0000256" key="11">
    <source>
        <dbReference type="ARBA" id="ARBA00038388"/>
    </source>
</evidence>
<reference evidence="14 15" key="1">
    <citation type="submission" date="2020-09" db="EMBL/GenBank/DDBJ databases">
        <title>Isolation and identification of active actinomycetes.</title>
        <authorList>
            <person name="Li X."/>
        </authorList>
    </citation>
    <scope>NUCLEOTIDE SEQUENCE [LARGE SCALE GENOMIC DNA]</scope>
    <source>
        <strain evidence="14 15">NEAU-LLC</strain>
    </source>
</reference>
<keyword evidence="9 12" id="KW-0472">Membrane</keyword>
<dbReference type="InterPro" id="IPR003439">
    <property type="entry name" value="ABC_transporter-like_ATP-bd"/>
</dbReference>
<dbReference type="InterPro" id="IPR003838">
    <property type="entry name" value="ABC3_permease_C"/>
</dbReference>
<dbReference type="InterPro" id="IPR025857">
    <property type="entry name" value="MacB_PCD"/>
</dbReference>
<keyword evidence="4" id="KW-0997">Cell inner membrane</keyword>
<keyword evidence="3" id="KW-1003">Cell membrane</keyword>
<dbReference type="InterPro" id="IPR017871">
    <property type="entry name" value="ABC_transporter-like_CS"/>
</dbReference>
<dbReference type="Pfam" id="PF02687">
    <property type="entry name" value="FtsX"/>
    <property type="match status" value="1"/>
</dbReference>
<evidence type="ECO:0000313" key="14">
    <source>
        <dbReference type="EMBL" id="MBD3942715.1"/>
    </source>
</evidence>
<sequence length="633" mass="65864">MPPLLELRDVSRTYAEGSASEVRALCHVDLAIDQGEYVAIVGPSGGGKTTLLSILGMLDSPTTGDYVVNGTPTSSLDEIKRTRMRAGLFGFVFQSFHLFDRREVADSAELGLYYQGADRGTRGRRSIAALSRLGLGDRQHSLASDLSGGQRQRVAIARAIATENRVILADEPTGNLDRESGAAVMQALDDLHSEGATVVVVTHSDDVARHAQRVVRIADGEVIEDSKGGLGMPAVNVGGQQLPGVTPKDIGRIRMTDRLRDAMSSLGSRRSQTAGLIVAVAVAVALIIVSLGIGASARAQVSDSFDAHANREVTINWQEGSSSLTVADAVRRLDPLVGIEHVAGLADHGESEVRARSTGDALAVTLRGATDDVEGATSTTITSATRSTSTLSTGQALVGRSLARQLELAPLELSPAIEVDGSRYTVVGIVEDSARYPLLAGQVILSEPDAATHRSAATNEIAIVAESGAAPQIGKYAALALDPIHPDGFVVTVPVDPQTLRVEVESGVQVTLLAFTALAVLVAAVTLANALTMSVLARTGEFGLRRAVGARPRQLAGLVALEAAIVGLVGGTGGLVLGVASLLIFTITQRWLPVFDVRLAPLAVIAGLSLAMLSSIMGASRAARISPVAALRS</sequence>
<protein>
    <submittedName>
        <fullName evidence="14">ATP-binding cassette domain-containing protein</fullName>
    </submittedName>
</protein>
<feature type="transmembrane region" description="Helical" evidence="12">
    <location>
        <begin position="512"/>
        <end position="537"/>
    </location>
</feature>
<dbReference type="SUPFAM" id="SSF52540">
    <property type="entry name" value="P-loop containing nucleoside triphosphate hydrolases"/>
    <property type="match status" value="1"/>
</dbReference>
<evidence type="ECO:0000256" key="5">
    <source>
        <dbReference type="ARBA" id="ARBA00022692"/>
    </source>
</evidence>
<dbReference type="EMBL" id="JACXZS010000008">
    <property type="protein sequence ID" value="MBD3942715.1"/>
    <property type="molecule type" value="Genomic_DNA"/>
</dbReference>
<evidence type="ECO:0000256" key="10">
    <source>
        <dbReference type="ARBA" id="ARBA00038076"/>
    </source>
</evidence>
<evidence type="ECO:0000256" key="1">
    <source>
        <dbReference type="ARBA" id="ARBA00004429"/>
    </source>
</evidence>
<keyword evidence="8 12" id="KW-1133">Transmembrane helix</keyword>
<accession>A0ABR8NQ00</accession>
<evidence type="ECO:0000256" key="4">
    <source>
        <dbReference type="ARBA" id="ARBA00022519"/>
    </source>
</evidence>
<dbReference type="GO" id="GO:0005524">
    <property type="term" value="F:ATP binding"/>
    <property type="evidence" value="ECO:0007669"/>
    <property type="project" value="UniProtKB-KW"/>
</dbReference>
<feature type="transmembrane region" description="Helical" evidence="12">
    <location>
        <begin position="273"/>
        <end position="295"/>
    </location>
</feature>
<dbReference type="InterPro" id="IPR015854">
    <property type="entry name" value="ABC_transpr_LolD-like"/>
</dbReference>
<dbReference type="Pfam" id="PF00005">
    <property type="entry name" value="ABC_tran"/>
    <property type="match status" value="1"/>
</dbReference>
<comment type="caution">
    <text evidence="14">The sequence shown here is derived from an EMBL/GenBank/DDBJ whole genome shotgun (WGS) entry which is preliminary data.</text>
</comment>
<comment type="subcellular location">
    <subcellularLocation>
        <location evidence="1">Cell inner membrane</location>
        <topology evidence="1">Multi-pass membrane protein</topology>
    </subcellularLocation>
</comment>
<dbReference type="Gene3D" id="3.40.50.300">
    <property type="entry name" value="P-loop containing nucleotide triphosphate hydrolases"/>
    <property type="match status" value="1"/>
</dbReference>
<comment type="similarity">
    <text evidence="10">Belongs to the ABC-4 integral membrane protein family.</text>
</comment>
<dbReference type="SMART" id="SM00382">
    <property type="entry name" value="AAA"/>
    <property type="match status" value="1"/>
</dbReference>
<keyword evidence="7 14" id="KW-0067">ATP-binding</keyword>
<evidence type="ECO:0000256" key="9">
    <source>
        <dbReference type="ARBA" id="ARBA00023136"/>
    </source>
</evidence>
<organism evidence="14 15">
    <name type="scientific">Microbacterium helvum</name>
    <dbReference type="NCBI Taxonomy" id="2773713"/>
    <lineage>
        <taxon>Bacteria</taxon>
        <taxon>Bacillati</taxon>
        <taxon>Actinomycetota</taxon>
        <taxon>Actinomycetes</taxon>
        <taxon>Micrococcales</taxon>
        <taxon>Microbacteriaceae</taxon>
        <taxon>Microbacterium</taxon>
    </lineage>
</organism>
<keyword evidence="2" id="KW-0813">Transport</keyword>
<dbReference type="InterPro" id="IPR027417">
    <property type="entry name" value="P-loop_NTPase"/>
</dbReference>
<evidence type="ECO:0000256" key="7">
    <source>
        <dbReference type="ARBA" id="ARBA00022840"/>
    </source>
</evidence>
<evidence type="ECO:0000256" key="3">
    <source>
        <dbReference type="ARBA" id="ARBA00022475"/>
    </source>
</evidence>
<feature type="transmembrane region" description="Helical" evidence="12">
    <location>
        <begin position="558"/>
        <end position="587"/>
    </location>
</feature>
<dbReference type="PANTHER" id="PTHR24220:SF683">
    <property type="entry name" value="ABC TRANSPORTER ATP-BINDING PROTEIN"/>
    <property type="match status" value="1"/>
</dbReference>
<name>A0ABR8NQ00_9MICO</name>
<evidence type="ECO:0000256" key="8">
    <source>
        <dbReference type="ARBA" id="ARBA00022989"/>
    </source>
</evidence>
<dbReference type="PROSITE" id="PS50893">
    <property type="entry name" value="ABC_TRANSPORTER_2"/>
    <property type="match status" value="1"/>
</dbReference>
<feature type="transmembrane region" description="Helical" evidence="12">
    <location>
        <begin position="599"/>
        <end position="619"/>
    </location>
</feature>
<dbReference type="Proteomes" id="UP000598426">
    <property type="component" value="Unassembled WGS sequence"/>
</dbReference>
<evidence type="ECO:0000313" key="15">
    <source>
        <dbReference type="Proteomes" id="UP000598426"/>
    </source>
</evidence>
<dbReference type="InterPro" id="IPR017911">
    <property type="entry name" value="MacB-like_ATP-bd"/>
</dbReference>
<dbReference type="PANTHER" id="PTHR24220">
    <property type="entry name" value="IMPORT ATP-BINDING PROTEIN"/>
    <property type="match status" value="1"/>
</dbReference>
<dbReference type="RefSeq" id="WP_191172323.1">
    <property type="nucleotide sequence ID" value="NZ_JACXZS010000008.1"/>
</dbReference>
<keyword evidence="5 12" id="KW-0812">Transmembrane</keyword>